<keyword evidence="3" id="KW-0645">Protease</keyword>
<dbReference type="GO" id="GO:0004185">
    <property type="term" value="F:serine-type carboxypeptidase activity"/>
    <property type="evidence" value="ECO:0007669"/>
    <property type="project" value="InterPro"/>
</dbReference>
<reference evidence="7" key="1">
    <citation type="journal article" date="2020" name="Cell">
        <title>Large-Scale Comparative Analyses of Tick Genomes Elucidate Their Genetic Diversity and Vector Capacities.</title>
        <authorList>
            <consortium name="Tick Genome and Microbiome Consortium (TIGMIC)"/>
            <person name="Jia N."/>
            <person name="Wang J."/>
            <person name="Shi W."/>
            <person name="Du L."/>
            <person name="Sun Y."/>
            <person name="Zhan W."/>
            <person name="Jiang J.F."/>
            <person name="Wang Q."/>
            <person name="Zhang B."/>
            <person name="Ji P."/>
            <person name="Bell-Sakyi L."/>
            <person name="Cui X.M."/>
            <person name="Yuan T.T."/>
            <person name="Jiang B.G."/>
            <person name="Yang W.F."/>
            <person name="Lam T.T."/>
            <person name="Chang Q.C."/>
            <person name="Ding S.J."/>
            <person name="Wang X.J."/>
            <person name="Zhu J.G."/>
            <person name="Ruan X.D."/>
            <person name="Zhao L."/>
            <person name="Wei J.T."/>
            <person name="Ye R.Z."/>
            <person name="Que T.C."/>
            <person name="Du C.H."/>
            <person name="Zhou Y.H."/>
            <person name="Cheng J.X."/>
            <person name="Dai P.F."/>
            <person name="Guo W.B."/>
            <person name="Han X.H."/>
            <person name="Huang E.J."/>
            <person name="Li L.F."/>
            <person name="Wei W."/>
            <person name="Gao Y.C."/>
            <person name="Liu J.Z."/>
            <person name="Shao H.Z."/>
            <person name="Wang X."/>
            <person name="Wang C.C."/>
            <person name="Yang T.C."/>
            <person name="Huo Q.B."/>
            <person name="Li W."/>
            <person name="Chen H.Y."/>
            <person name="Chen S.E."/>
            <person name="Zhou L.G."/>
            <person name="Ni X.B."/>
            <person name="Tian J.H."/>
            <person name="Sheng Y."/>
            <person name="Liu T."/>
            <person name="Pan Y.S."/>
            <person name="Xia L.Y."/>
            <person name="Li J."/>
            <person name="Zhao F."/>
            <person name="Cao W.C."/>
        </authorList>
    </citation>
    <scope>NUCLEOTIDE SEQUENCE</scope>
    <source>
        <strain evidence="7">Rmic-2018</strain>
    </source>
</reference>
<organism evidence="7 8">
    <name type="scientific">Rhipicephalus microplus</name>
    <name type="common">Cattle tick</name>
    <name type="synonym">Boophilus microplus</name>
    <dbReference type="NCBI Taxonomy" id="6941"/>
    <lineage>
        <taxon>Eukaryota</taxon>
        <taxon>Metazoa</taxon>
        <taxon>Ecdysozoa</taxon>
        <taxon>Arthropoda</taxon>
        <taxon>Chelicerata</taxon>
        <taxon>Arachnida</taxon>
        <taxon>Acari</taxon>
        <taxon>Parasitiformes</taxon>
        <taxon>Ixodida</taxon>
        <taxon>Ixodoidea</taxon>
        <taxon>Ixodidae</taxon>
        <taxon>Rhipicephalinae</taxon>
        <taxon>Rhipicephalus</taxon>
        <taxon>Boophilus</taxon>
    </lineage>
</organism>
<evidence type="ECO:0008006" key="9">
    <source>
        <dbReference type="Google" id="ProtNLM"/>
    </source>
</evidence>
<evidence type="ECO:0000313" key="7">
    <source>
        <dbReference type="EMBL" id="KAH8029555.1"/>
    </source>
</evidence>
<proteinExistence type="inferred from homology"/>
<comment type="caution">
    <text evidence="7">The sequence shown here is derived from an EMBL/GenBank/DDBJ whole genome shotgun (WGS) entry which is preliminary data.</text>
</comment>
<evidence type="ECO:0000256" key="1">
    <source>
        <dbReference type="ARBA" id="ARBA00009431"/>
    </source>
</evidence>
<accession>A0A9J6E4S2</accession>
<reference evidence="7" key="2">
    <citation type="submission" date="2021-09" db="EMBL/GenBank/DDBJ databases">
        <authorList>
            <person name="Jia N."/>
            <person name="Wang J."/>
            <person name="Shi W."/>
            <person name="Du L."/>
            <person name="Sun Y."/>
            <person name="Zhan W."/>
            <person name="Jiang J."/>
            <person name="Wang Q."/>
            <person name="Zhang B."/>
            <person name="Ji P."/>
            <person name="Sakyi L.B."/>
            <person name="Cui X."/>
            <person name="Yuan T."/>
            <person name="Jiang B."/>
            <person name="Yang W."/>
            <person name="Lam T.T.-Y."/>
            <person name="Chang Q."/>
            <person name="Ding S."/>
            <person name="Wang X."/>
            <person name="Zhu J."/>
            <person name="Ruan X."/>
            <person name="Zhao L."/>
            <person name="Wei J."/>
            <person name="Que T."/>
            <person name="Du C."/>
            <person name="Cheng J."/>
            <person name="Dai P."/>
            <person name="Han X."/>
            <person name="Huang E."/>
            <person name="Gao Y."/>
            <person name="Liu J."/>
            <person name="Shao H."/>
            <person name="Ye R."/>
            <person name="Li L."/>
            <person name="Wei W."/>
            <person name="Wang X."/>
            <person name="Wang C."/>
            <person name="Huo Q."/>
            <person name="Li W."/>
            <person name="Guo W."/>
            <person name="Chen H."/>
            <person name="Chen S."/>
            <person name="Zhou L."/>
            <person name="Zhou L."/>
            <person name="Ni X."/>
            <person name="Tian J."/>
            <person name="Zhou Y."/>
            <person name="Sheng Y."/>
            <person name="Liu T."/>
            <person name="Pan Y."/>
            <person name="Xia L."/>
            <person name="Li J."/>
            <person name="Zhao F."/>
            <person name="Cao W."/>
        </authorList>
    </citation>
    <scope>NUCLEOTIDE SEQUENCE</scope>
    <source>
        <strain evidence="7">Rmic-2018</strain>
        <tissue evidence="7">Larvae</tissue>
    </source>
</reference>
<evidence type="ECO:0000256" key="3">
    <source>
        <dbReference type="ARBA" id="ARBA00022670"/>
    </source>
</evidence>
<evidence type="ECO:0000256" key="6">
    <source>
        <dbReference type="ARBA" id="ARBA00023180"/>
    </source>
</evidence>
<name>A0A9J6E4S2_RHIMP</name>
<keyword evidence="2" id="KW-0121">Carboxypeptidase</keyword>
<keyword evidence="5" id="KW-0378">Hydrolase</keyword>
<dbReference type="Proteomes" id="UP000821866">
    <property type="component" value="Chromosome 3"/>
</dbReference>
<dbReference type="VEuPathDB" id="VectorBase:LOC119165639"/>
<dbReference type="InterPro" id="IPR001563">
    <property type="entry name" value="Peptidase_S10"/>
</dbReference>
<dbReference type="InterPro" id="IPR029058">
    <property type="entry name" value="AB_hydrolase_fold"/>
</dbReference>
<dbReference type="PANTHER" id="PTHR11802">
    <property type="entry name" value="SERINE PROTEASE FAMILY S10 SERINE CARBOXYPEPTIDASE"/>
    <property type="match status" value="1"/>
</dbReference>
<evidence type="ECO:0000256" key="4">
    <source>
        <dbReference type="ARBA" id="ARBA00022729"/>
    </source>
</evidence>
<gene>
    <name evidence="7" type="ORF">HPB51_001280</name>
</gene>
<dbReference type="Gene3D" id="3.40.50.1820">
    <property type="entry name" value="alpha/beta hydrolase"/>
    <property type="match status" value="1"/>
</dbReference>
<keyword evidence="8" id="KW-1185">Reference proteome</keyword>
<comment type="similarity">
    <text evidence="1">Belongs to the peptidase S10 family.</text>
</comment>
<protein>
    <recommendedName>
        <fullName evidence="9">Serine carboxypeptidase</fullName>
    </recommendedName>
</protein>
<evidence type="ECO:0000313" key="8">
    <source>
        <dbReference type="Proteomes" id="UP000821866"/>
    </source>
</evidence>
<sequence>MVGFTLLQIFLLRTPNKSYEDVSRLALFLPFSCCPTTVALPRNVPSVVNLTPPFLTSYSAALVNFPRKNSLPSEAGRTGRSSSRLGTQRCSLLCSTDSEPLFLTPLIEQNNYQEARATSRVELFAKEADATAHSGFITVNKTTGSNLFFLYIQAKTNPSTAPLMLWTQGGPGLSSLFGQFLQIGPLAIDADGRLHERLQTVQKDASVIYLDVPVGAGYSFTKDPSGYAQSLEDISAAVVEFLRQFLVLFPEYKGRDFYVAGESYGARYGVAIANHLLTAQVKRVPLNFKGAVAGDGFLGLIFDIADSSEFLYEASMVTKEGRDAFAKQFDQMKNLFGQGKILEALTILLHTIFTDDSSPTLFQNLTLYNNQASALYSEQPANMRKYYEYANTKGFRKAIHVGLDVPFQRDNRVLLTSLALDYVRDITVQLELLLNTSKVLFYTGQVDTLFPSNKLRDYFRTLNWAGASEYRSAPRDVWSANGGSDGISGYVVRVRDFTEAVVLGAGHYAAVDKSYEINHLVKNFITSCSTTA</sequence>
<dbReference type="GO" id="GO:0006508">
    <property type="term" value="P:proteolysis"/>
    <property type="evidence" value="ECO:0007669"/>
    <property type="project" value="UniProtKB-KW"/>
</dbReference>
<keyword evidence="6" id="KW-0325">Glycoprotein</keyword>
<evidence type="ECO:0000256" key="2">
    <source>
        <dbReference type="ARBA" id="ARBA00022645"/>
    </source>
</evidence>
<dbReference type="SUPFAM" id="SSF53474">
    <property type="entry name" value="alpha/beta-Hydrolases"/>
    <property type="match status" value="1"/>
</dbReference>
<dbReference type="AlphaFoldDB" id="A0A9J6E4S2"/>
<dbReference type="EMBL" id="JABSTU010000005">
    <property type="protein sequence ID" value="KAH8029555.1"/>
    <property type="molecule type" value="Genomic_DNA"/>
</dbReference>
<keyword evidence="4" id="KW-0732">Signal</keyword>
<dbReference type="Pfam" id="PF00450">
    <property type="entry name" value="Peptidase_S10"/>
    <property type="match status" value="1"/>
</dbReference>
<dbReference type="PRINTS" id="PR00724">
    <property type="entry name" value="CRBOXYPTASEC"/>
</dbReference>
<evidence type="ECO:0000256" key="5">
    <source>
        <dbReference type="ARBA" id="ARBA00022801"/>
    </source>
</evidence>
<dbReference type="PANTHER" id="PTHR11802:SF472">
    <property type="entry name" value="SERINE CARBOXYPEPTIDASE CPVL-RELATED"/>
    <property type="match status" value="1"/>
</dbReference>